<accession>A0A3D8LBZ5</accession>
<dbReference type="Proteomes" id="UP000256708">
    <property type="component" value="Unassembled WGS sequence"/>
</dbReference>
<keyword evidence="3" id="KW-1185">Reference proteome</keyword>
<comment type="caution">
    <text evidence="2">The sequence shown here is derived from an EMBL/GenBank/DDBJ whole genome shotgun (WGS) entry which is preliminary data.</text>
</comment>
<organism evidence="2 3">
    <name type="scientific">Pontibacter diazotrophicus</name>
    <dbReference type="NCBI Taxonomy" id="1400979"/>
    <lineage>
        <taxon>Bacteria</taxon>
        <taxon>Pseudomonadati</taxon>
        <taxon>Bacteroidota</taxon>
        <taxon>Cytophagia</taxon>
        <taxon>Cytophagales</taxon>
        <taxon>Hymenobacteraceae</taxon>
        <taxon>Pontibacter</taxon>
    </lineage>
</organism>
<evidence type="ECO:0000313" key="2">
    <source>
        <dbReference type="EMBL" id="RDV14920.1"/>
    </source>
</evidence>
<evidence type="ECO:0000313" key="3">
    <source>
        <dbReference type="Proteomes" id="UP000256708"/>
    </source>
</evidence>
<feature type="chain" id="PRO_5017813318" evidence="1">
    <location>
        <begin position="22"/>
        <end position="239"/>
    </location>
</feature>
<dbReference type="InterPro" id="IPR019619">
    <property type="entry name" value="DUF2490"/>
</dbReference>
<dbReference type="OrthoDB" id="1118734at2"/>
<feature type="signal peptide" evidence="1">
    <location>
        <begin position="1"/>
        <end position="21"/>
    </location>
</feature>
<proteinExistence type="predicted"/>
<evidence type="ECO:0000256" key="1">
    <source>
        <dbReference type="SAM" id="SignalP"/>
    </source>
</evidence>
<reference evidence="3" key="1">
    <citation type="submission" date="2018-08" db="EMBL/GenBank/DDBJ databases">
        <authorList>
            <person name="Liu Z.-W."/>
            <person name="Du Z.-J."/>
        </authorList>
    </citation>
    <scope>NUCLEOTIDE SEQUENCE [LARGE SCALE GENOMIC DNA]</scope>
    <source>
        <strain evidence="3">H4X</strain>
    </source>
</reference>
<dbReference type="Pfam" id="PF10677">
    <property type="entry name" value="DUF2490"/>
    <property type="match status" value="1"/>
</dbReference>
<dbReference type="AlphaFoldDB" id="A0A3D8LBZ5"/>
<sequence length="239" mass="28077">MRHFAVLMLFLLNTFSFSVSAQADNEYLKLYLLRYYNELNAGDEWLLMTEYENTRSFSPDRQREILARTTLARPVSKMLNIGLGIGFNGVVDTEADMWQPEWRSHQQVVLGLERNRFNFAQRLRVEQLFGRPVENEKLQQGYSFTPRTRYFLQVSYDLRKESGRRGNVAAHLWNEVYVYPFGENVFFTENQLNTGVLYQLSDAISIVLSHSWLILQNEPAVFQYGSIFRLVINQHLVLE</sequence>
<keyword evidence="1" id="KW-0732">Signal</keyword>
<protein>
    <submittedName>
        <fullName evidence="2">DUF2490 domain-containing protein</fullName>
    </submittedName>
</protein>
<dbReference type="EMBL" id="QRGR01000011">
    <property type="protein sequence ID" value="RDV14920.1"/>
    <property type="molecule type" value="Genomic_DNA"/>
</dbReference>
<name>A0A3D8LBZ5_9BACT</name>
<gene>
    <name evidence="2" type="ORF">DXT99_11545</name>
</gene>